<dbReference type="Gene3D" id="3.40.50.1820">
    <property type="entry name" value="alpha/beta hydrolase"/>
    <property type="match status" value="1"/>
</dbReference>
<evidence type="ECO:0000259" key="4">
    <source>
        <dbReference type="Pfam" id="PF00326"/>
    </source>
</evidence>
<evidence type="ECO:0000256" key="3">
    <source>
        <dbReference type="ARBA" id="ARBA00032829"/>
    </source>
</evidence>
<organism evidence="5 6">
    <name type="scientific">Gomphillus americanus</name>
    <dbReference type="NCBI Taxonomy" id="1940652"/>
    <lineage>
        <taxon>Eukaryota</taxon>
        <taxon>Fungi</taxon>
        <taxon>Dikarya</taxon>
        <taxon>Ascomycota</taxon>
        <taxon>Pezizomycotina</taxon>
        <taxon>Lecanoromycetes</taxon>
        <taxon>OSLEUM clade</taxon>
        <taxon>Ostropomycetidae</taxon>
        <taxon>Ostropales</taxon>
        <taxon>Graphidaceae</taxon>
        <taxon>Gomphilloideae</taxon>
        <taxon>Gomphillus</taxon>
    </lineage>
</organism>
<dbReference type="InterPro" id="IPR001375">
    <property type="entry name" value="Peptidase_S9_cat"/>
</dbReference>
<dbReference type="PANTHER" id="PTHR42776">
    <property type="entry name" value="SERINE PEPTIDASE S9 FAMILY MEMBER"/>
    <property type="match status" value="1"/>
</dbReference>
<comment type="caution">
    <text evidence="5">The sequence shown here is derived from an EMBL/GenBank/DDBJ whole genome shotgun (WGS) entry which is preliminary data.</text>
</comment>
<dbReference type="Pfam" id="PF00326">
    <property type="entry name" value="Peptidase_S9"/>
    <property type="match status" value="1"/>
</dbReference>
<dbReference type="InterPro" id="IPR029058">
    <property type="entry name" value="AB_hydrolase_fold"/>
</dbReference>
<name>A0A8H3F0Z9_9LECA</name>
<evidence type="ECO:0000256" key="1">
    <source>
        <dbReference type="ARBA" id="ARBA00010040"/>
    </source>
</evidence>
<gene>
    <name evidence="5" type="ORF">GOMPHAMPRED_000792</name>
</gene>
<feature type="domain" description="Peptidase S9 prolyl oligopeptidase catalytic" evidence="4">
    <location>
        <begin position="123"/>
        <end position="326"/>
    </location>
</feature>
<dbReference type="OrthoDB" id="43744at2759"/>
<evidence type="ECO:0000313" key="6">
    <source>
        <dbReference type="Proteomes" id="UP000664169"/>
    </source>
</evidence>
<keyword evidence="2" id="KW-0378">Hydrolase</keyword>
<keyword evidence="6" id="KW-1185">Reference proteome</keyword>
<dbReference type="AlphaFoldDB" id="A0A8H3F0Z9"/>
<dbReference type="Proteomes" id="UP000664169">
    <property type="component" value="Unassembled WGS sequence"/>
</dbReference>
<dbReference type="SUPFAM" id="SSF53474">
    <property type="entry name" value="alpha/beta-Hydrolases"/>
    <property type="match status" value="1"/>
</dbReference>
<accession>A0A8H3F0Z9</accession>
<dbReference type="GO" id="GO:0006508">
    <property type="term" value="P:proteolysis"/>
    <property type="evidence" value="ECO:0007669"/>
    <property type="project" value="InterPro"/>
</dbReference>
<dbReference type="EMBL" id="CAJPDQ010000010">
    <property type="protein sequence ID" value="CAF9915558.1"/>
    <property type="molecule type" value="Genomic_DNA"/>
</dbReference>
<evidence type="ECO:0000313" key="5">
    <source>
        <dbReference type="EMBL" id="CAF9915558.1"/>
    </source>
</evidence>
<protein>
    <recommendedName>
        <fullName evidence="3">Dipeptidyl-peptidase V</fullName>
    </recommendedName>
</protein>
<dbReference type="GO" id="GO:0004252">
    <property type="term" value="F:serine-type endopeptidase activity"/>
    <property type="evidence" value="ECO:0007669"/>
    <property type="project" value="TreeGrafter"/>
</dbReference>
<dbReference type="PANTHER" id="PTHR42776:SF27">
    <property type="entry name" value="DIPEPTIDYL PEPTIDASE FAMILY MEMBER 6"/>
    <property type="match status" value="1"/>
</dbReference>
<sequence length="327" mass="36140">MYGIETWHVRQVDGTLIRVQGQCFGPQKEALYPTELYSFQADSTACRLTEHGGQLSTSSLCTVQPIHTKASDGASLTGILLIPRNDSAWTGAEKPPAAVGMHGGPYVRINCTFNIPQYHWGPWLASLGYVIILPNYRGSSSQGEEFAIEVGGAVGKKDYEDTIIITKAVIHEGLVDPNRVAIGSWSQGGFLSYLSAVQEDQFQFRAAVCGAGVTDWDMLINSSDFLVLEQELAGGAPWIKSKNPTKGREGSALWHIKHLKTPVLLLHGEADQRVPVSQAIAFRRASEYYGNDFEMTTYPDAKHNIDERAYRSDMLFRIKAFLEKHMS</sequence>
<reference evidence="5" key="1">
    <citation type="submission" date="2021-03" db="EMBL/GenBank/DDBJ databases">
        <authorList>
            <person name="Tagirdzhanova G."/>
        </authorList>
    </citation>
    <scope>NUCLEOTIDE SEQUENCE</scope>
</reference>
<evidence type="ECO:0000256" key="2">
    <source>
        <dbReference type="ARBA" id="ARBA00022801"/>
    </source>
</evidence>
<comment type="similarity">
    <text evidence="1">Belongs to the peptidase S9C family.</text>
</comment>
<proteinExistence type="inferred from homology"/>